<dbReference type="AlphaFoldDB" id="A0A4W3H6J0"/>
<reference evidence="2" key="1">
    <citation type="journal article" date="2006" name="Science">
        <title>Ancient noncoding elements conserved in the human genome.</title>
        <authorList>
            <person name="Venkatesh B."/>
            <person name="Kirkness E.F."/>
            <person name="Loh Y.H."/>
            <person name="Halpern A.L."/>
            <person name="Lee A.P."/>
            <person name="Johnson J."/>
            <person name="Dandona N."/>
            <person name="Viswanathan L.D."/>
            <person name="Tay A."/>
            <person name="Venter J.C."/>
            <person name="Strausberg R.L."/>
            <person name="Brenner S."/>
        </authorList>
    </citation>
    <scope>NUCLEOTIDE SEQUENCE [LARGE SCALE GENOMIC DNA]</scope>
</reference>
<name>A0A4W3H6J0_CALMI</name>
<accession>A0A4W3H6J0</accession>
<dbReference type="Proteomes" id="UP000314986">
    <property type="component" value="Unassembled WGS sequence"/>
</dbReference>
<sequence>MKSYNPEQIMLSAAVRRSSRELNIMKEKLIFAEINNGVSSCDDGSFCSDSGFDGYSNQGIGPLGQREHKSLQN</sequence>
<dbReference type="InParanoid" id="A0A4W3H6J0"/>
<reference evidence="1" key="4">
    <citation type="submission" date="2025-08" db="UniProtKB">
        <authorList>
            <consortium name="Ensembl"/>
        </authorList>
    </citation>
    <scope>IDENTIFICATION</scope>
</reference>
<reference evidence="2" key="2">
    <citation type="journal article" date="2007" name="PLoS Biol.">
        <title>Survey sequencing and comparative analysis of the elephant shark (Callorhinchus milii) genome.</title>
        <authorList>
            <person name="Venkatesh B."/>
            <person name="Kirkness E.F."/>
            <person name="Loh Y.H."/>
            <person name="Halpern A.L."/>
            <person name="Lee A.P."/>
            <person name="Johnson J."/>
            <person name="Dandona N."/>
            <person name="Viswanathan L.D."/>
            <person name="Tay A."/>
            <person name="Venter J.C."/>
            <person name="Strausberg R.L."/>
            <person name="Brenner S."/>
        </authorList>
    </citation>
    <scope>NUCLEOTIDE SEQUENCE [LARGE SCALE GENOMIC DNA]</scope>
</reference>
<protein>
    <submittedName>
        <fullName evidence="1">Uncharacterized protein</fullName>
    </submittedName>
</protein>
<dbReference type="Ensembl" id="ENSCMIT00000012721.1">
    <property type="protein sequence ID" value="ENSCMIP00000012433.1"/>
    <property type="gene ID" value="ENSCMIG00000006322.1"/>
</dbReference>
<dbReference type="GeneTree" id="ENSGT00970000198342"/>
<dbReference type="STRING" id="7868.ENSCMIP00000012433"/>
<reference evidence="2" key="3">
    <citation type="journal article" date="2014" name="Nature">
        <title>Elephant shark genome provides unique insights into gnathostome evolution.</title>
        <authorList>
            <consortium name="International Elephant Shark Genome Sequencing Consortium"/>
            <person name="Venkatesh B."/>
            <person name="Lee A.P."/>
            <person name="Ravi V."/>
            <person name="Maurya A.K."/>
            <person name="Lian M.M."/>
            <person name="Swann J.B."/>
            <person name="Ohta Y."/>
            <person name="Flajnik M.F."/>
            <person name="Sutoh Y."/>
            <person name="Kasahara M."/>
            <person name="Hoon S."/>
            <person name="Gangu V."/>
            <person name="Roy S.W."/>
            <person name="Irimia M."/>
            <person name="Korzh V."/>
            <person name="Kondrychyn I."/>
            <person name="Lim Z.W."/>
            <person name="Tay B.H."/>
            <person name="Tohari S."/>
            <person name="Kong K.W."/>
            <person name="Ho S."/>
            <person name="Lorente-Galdos B."/>
            <person name="Quilez J."/>
            <person name="Marques-Bonet T."/>
            <person name="Raney B.J."/>
            <person name="Ingham P.W."/>
            <person name="Tay A."/>
            <person name="Hillier L.W."/>
            <person name="Minx P."/>
            <person name="Boehm T."/>
            <person name="Wilson R.K."/>
            <person name="Brenner S."/>
            <person name="Warren W.C."/>
        </authorList>
    </citation>
    <scope>NUCLEOTIDE SEQUENCE [LARGE SCALE GENOMIC DNA]</scope>
</reference>
<keyword evidence="2" id="KW-1185">Reference proteome</keyword>
<proteinExistence type="predicted"/>
<reference evidence="1" key="5">
    <citation type="submission" date="2025-09" db="UniProtKB">
        <authorList>
            <consortium name="Ensembl"/>
        </authorList>
    </citation>
    <scope>IDENTIFICATION</scope>
</reference>
<evidence type="ECO:0000313" key="2">
    <source>
        <dbReference type="Proteomes" id="UP000314986"/>
    </source>
</evidence>
<evidence type="ECO:0000313" key="1">
    <source>
        <dbReference type="Ensembl" id="ENSCMIP00000012433.1"/>
    </source>
</evidence>
<organism evidence="1 2">
    <name type="scientific">Callorhinchus milii</name>
    <name type="common">Ghost shark</name>
    <dbReference type="NCBI Taxonomy" id="7868"/>
    <lineage>
        <taxon>Eukaryota</taxon>
        <taxon>Metazoa</taxon>
        <taxon>Chordata</taxon>
        <taxon>Craniata</taxon>
        <taxon>Vertebrata</taxon>
        <taxon>Chondrichthyes</taxon>
        <taxon>Holocephali</taxon>
        <taxon>Chimaeriformes</taxon>
        <taxon>Callorhinchidae</taxon>
        <taxon>Callorhinchus</taxon>
    </lineage>
</organism>